<evidence type="ECO:0000313" key="6">
    <source>
        <dbReference type="EMBL" id="OWJ55143.1"/>
    </source>
</evidence>
<dbReference type="InterPro" id="IPR049560">
    <property type="entry name" value="MeTrfase_RsmB-F_NOP2_cat"/>
</dbReference>
<dbReference type="PRINTS" id="PR02008">
    <property type="entry name" value="RCMTFAMILY"/>
</dbReference>
<dbReference type="GO" id="GO:0003723">
    <property type="term" value="F:RNA binding"/>
    <property type="evidence" value="ECO:0007669"/>
    <property type="project" value="UniProtKB-KW"/>
</dbReference>
<feature type="domain" description="SAM-dependent MTase RsmB/NOP-type" evidence="5">
    <location>
        <begin position="159"/>
        <end position="432"/>
    </location>
</feature>
<accession>A0A211YQ13</accession>
<evidence type="ECO:0000256" key="1">
    <source>
        <dbReference type="ARBA" id="ARBA00022603"/>
    </source>
</evidence>
<keyword evidence="1 6" id="KW-0489">Methyltransferase</keyword>
<dbReference type="CDD" id="cd02440">
    <property type="entry name" value="AdoMet_MTases"/>
    <property type="match status" value="1"/>
</dbReference>
<protein>
    <submittedName>
        <fullName evidence="6">16S rRNA methyltransferase</fullName>
    </submittedName>
</protein>
<keyword evidence="3" id="KW-0949">S-adenosyl-L-methionine</keyword>
<dbReference type="Pfam" id="PF01189">
    <property type="entry name" value="Methyltr_RsmB-F"/>
    <property type="match status" value="1"/>
</dbReference>
<dbReference type="Pfam" id="PF22458">
    <property type="entry name" value="RsmF-B_ferredox"/>
    <property type="match status" value="1"/>
</dbReference>
<keyword evidence="7" id="KW-1185">Reference proteome</keyword>
<dbReference type="EMBL" id="NCQP01000002">
    <property type="protein sequence ID" value="OWJ55143.1"/>
    <property type="molecule type" value="Genomic_DNA"/>
</dbReference>
<name>A0A211YQ13_9CREN</name>
<evidence type="ECO:0000256" key="2">
    <source>
        <dbReference type="ARBA" id="ARBA00022679"/>
    </source>
</evidence>
<gene>
    <name evidence="6" type="ORF">Pdsh_05545</name>
</gene>
<dbReference type="InterPro" id="IPR001678">
    <property type="entry name" value="MeTrfase_RsmB-F_NOP2_dom"/>
</dbReference>
<organism evidence="6 7">
    <name type="scientific">Pyrodictium delaneyi</name>
    <dbReference type="NCBI Taxonomy" id="1273541"/>
    <lineage>
        <taxon>Archaea</taxon>
        <taxon>Thermoproteota</taxon>
        <taxon>Thermoprotei</taxon>
        <taxon>Desulfurococcales</taxon>
        <taxon>Pyrodictiaceae</taxon>
        <taxon>Pyrodictium</taxon>
    </lineage>
</organism>
<dbReference type="GO" id="GO:0008173">
    <property type="term" value="F:RNA methyltransferase activity"/>
    <property type="evidence" value="ECO:0007669"/>
    <property type="project" value="InterPro"/>
</dbReference>
<dbReference type="PANTHER" id="PTHR22807">
    <property type="entry name" value="NOP2 YEAST -RELATED NOL1/NOP2/FMU SUN DOMAIN-CONTAINING"/>
    <property type="match status" value="1"/>
</dbReference>
<evidence type="ECO:0000259" key="5">
    <source>
        <dbReference type="PROSITE" id="PS51686"/>
    </source>
</evidence>
<evidence type="ECO:0000256" key="3">
    <source>
        <dbReference type="ARBA" id="ARBA00022691"/>
    </source>
</evidence>
<dbReference type="AlphaFoldDB" id="A0A211YQ13"/>
<dbReference type="SUPFAM" id="SSF53335">
    <property type="entry name" value="S-adenosyl-L-methionine-dependent methyltransferases"/>
    <property type="match status" value="1"/>
</dbReference>
<comment type="caution">
    <text evidence="6">The sequence shown here is derived from an EMBL/GenBank/DDBJ whole genome shotgun (WGS) entry which is preliminary data.</text>
</comment>
<keyword evidence="4" id="KW-0694">RNA-binding</keyword>
<dbReference type="InterPro" id="IPR054728">
    <property type="entry name" value="RsmB-like_ferredoxin"/>
</dbReference>
<dbReference type="RefSeq" id="WP_088171907.1">
    <property type="nucleotide sequence ID" value="NZ_NCQP01000002.1"/>
</dbReference>
<dbReference type="PROSITE" id="PS51686">
    <property type="entry name" value="SAM_MT_RSMB_NOP"/>
    <property type="match status" value="1"/>
</dbReference>
<keyword evidence="2 6" id="KW-0808">Transferase</keyword>
<dbReference type="GO" id="GO:0001510">
    <property type="term" value="P:RNA methylation"/>
    <property type="evidence" value="ECO:0007669"/>
    <property type="project" value="InterPro"/>
</dbReference>
<evidence type="ECO:0000313" key="7">
    <source>
        <dbReference type="Proteomes" id="UP000196694"/>
    </source>
</evidence>
<dbReference type="PANTHER" id="PTHR22807:SF70">
    <property type="entry name" value="TRNA_RRNA CYTOSINE-C5-METHYLASE, NOL1_NOP2_SUN FAMILY, FUSED TO N-TERMINAL NUSB REGULATOR DOMAIN"/>
    <property type="match status" value="1"/>
</dbReference>
<dbReference type="InterPro" id="IPR029063">
    <property type="entry name" value="SAM-dependent_MTases_sf"/>
</dbReference>
<dbReference type="Gene3D" id="3.30.70.1170">
    <property type="entry name" value="Sun protein, domain 3"/>
    <property type="match status" value="1"/>
</dbReference>
<evidence type="ECO:0000256" key="4">
    <source>
        <dbReference type="ARBA" id="ARBA00022884"/>
    </source>
</evidence>
<dbReference type="Gene3D" id="3.40.50.150">
    <property type="entry name" value="Vaccinia Virus protein VP39"/>
    <property type="match status" value="1"/>
</dbReference>
<sequence>MDKIARSLIDFSAKVLYIVMTKHVSHDRAFQAALREYRKAARYVPLKVLYRVSHDIVSDYYLLRYAEQKIYGSRGSARRMAKLWLLLRGLESEHLVQHIESVERLRRRLVKSLPRRIENVEELVEGIEDTVERLSVVYSFPRWFVEVFLEVLGRNETEKLLAALNEEKWWIRVNTLKADVDSVAERLLDKGVVVRRDPDLPYMLEVVDFNEPLHHLEEMWRGEIVFQDKASALVVEALHPEPGDTILDLAAAPGIKDALIMQLTENRARIIAVDVSWERLKRTKRLLRLYGVDTSRVEIIHADSRSLELRIKPDKIILDAPCTSSGAMGKDPAIKMHLEDLAWVRRFPALQREMLKKALTYKSSYIVYAVCSVLPFEGEEHVSSMLGELEPLDPEIPGSPGYKPYNFRERIRRLFPHIHGTQGFFIAGLRPV</sequence>
<dbReference type="InterPro" id="IPR023267">
    <property type="entry name" value="RCMT"/>
</dbReference>
<dbReference type="Proteomes" id="UP000196694">
    <property type="component" value="Unassembled WGS sequence"/>
</dbReference>
<reference evidence="6 7" key="1">
    <citation type="submission" date="2017-05" db="EMBL/GenBank/DDBJ databases">
        <title>The draft genome of the hyperthermophilic archaeon 'Pyrodictium delaneyi strain Hulk', an iron and nitrate reducer, reveals the capacity for sulfate reduction.</title>
        <authorList>
            <person name="Demey L.M."/>
            <person name="Miller C."/>
            <person name="Manzella M."/>
            <person name="Reguera G."/>
            <person name="Kashefi K."/>
        </authorList>
    </citation>
    <scope>NUCLEOTIDE SEQUENCE [LARGE SCALE GENOMIC DNA]</scope>
    <source>
        <strain evidence="6 7">Hulk</strain>
    </source>
</reference>
<proteinExistence type="predicted"/>